<name>A0A8R7QPM6_TRIUA</name>
<feature type="region of interest" description="Disordered" evidence="1">
    <location>
        <begin position="29"/>
        <end position="68"/>
    </location>
</feature>
<reference evidence="2" key="3">
    <citation type="submission" date="2022-06" db="UniProtKB">
        <authorList>
            <consortium name="EnsemblPlants"/>
        </authorList>
    </citation>
    <scope>IDENTIFICATION</scope>
</reference>
<feature type="region of interest" description="Disordered" evidence="1">
    <location>
        <begin position="137"/>
        <end position="166"/>
    </location>
</feature>
<sequence>MPTALSAPPQTLPTTAAVLHHQRPCRRRPYPLALSPYPRRRAGREEPPPRSTLAPVRTGGAPAGSEQEHRVVHVPGVPRSIRPTLCSPYLPRCWGIQIEQVRCRRSMISMRCAGEATVMLVVDASAVFHRHTAAPSDAALPRDERPRCRSAGTEPHARRCHGHGGPQGEADTHTASSCSLCLTASSCSLCLTASSCSTATSTDAHTGLYEALELRDGGSDYLGKGVSKV</sequence>
<proteinExistence type="predicted"/>
<evidence type="ECO:0000313" key="2">
    <source>
        <dbReference type="EnsemblPlants" id="TuG1812G0600002693.01.T01"/>
    </source>
</evidence>
<dbReference type="Proteomes" id="UP000015106">
    <property type="component" value="Chromosome 6"/>
</dbReference>
<reference evidence="2" key="2">
    <citation type="submission" date="2018-03" db="EMBL/GenBank/DDBJ databases">
        <title>The Triticum urartu genome reveals the dynamic nature of wheat genome evolution.</title>
        <authorList>
            <person name="Ling H."/>
            <person name="Ma B."/>
            <person name="Shi X."/>
            <person name="Liu H."/>
            <person name="Dong L."/>
            <person name="Sun H."/>
            <person name="Cao Y."/>
            <person name="Gao Q."/>
            <person name="Zheng S."/>
            <person name="Li Y."/>
            <person name="Yu Y."/>
            <person name="Du H."/>
            <person name="Qi M."/>
            <person name="Li Y."/>
            <person name="Yu H."/>
            <person name="Cui Y."/>
            <person name="Wang N."/>
            <person name="Chen C."/>
            <person name="Wu H."/>
            <person name="Zhao Y."/>
            <person name="Zhang J."/>
            <person name="Li Y."/>
            <person name="Zhou W."/>
            <person name="Zhang B."/>
            <person name="Hu W."/>
            <person name="Eijk M."/>
            <person name="Tang J."/>
            <person name="Witsenboer H."/>
            <person name="Zhao S."/>
            <person name="Li Z."/>
            <person name="Zhang A."/>
            <person name="Wang D."/>
            <person name="Liang C."/>
        </authorList>
    </citation>
    <scope>NUCLEOTIDE SEQUENCE [LARGE SCALE GENOMIC DNA]</scope>
    <source>
        <strain evidence="2">cv. G1812</strain>
    </source>
</reference>
<protein>
    <submittedName>
        <fullName evidence="2">Uncharacterized protein</fullName>
    </submittedName>
</protein>
<dbReference type="Gene3D" id="3.30.390.10">
    <property type="entry name" value="Enolase-like, N-terminal domain"/>
    <property type="match status" value="1"/>
</dbReference>
<dbReference type="Gramene" id="TuG1812G0600002693.01.T01">
    <property type="protein sequence ID" value="TuG1812G0600002693.01.T01"/>
    <property type="gene ID" value="TuG1812G0600002693.01"/>
</dbReference>
<evidence type="ECO:0000313" key="3">
    <source>
        <dbReference type="Proteomes" id="UP000015106"/>
    </source>
</evidence>
<reference evidence="3" key="1">
    <citation type="journal article" date="2013" name="Nature">
        <title>Draft genome of the wheat A-genome progenitor Triticum urartu.</title>
        <authorList>
            <person name="Ling H.Q."/>
            <person name="Zhao S."/>
            <person name="Liu D."/>
            <person name="Wang J."/>
            <person name="Sun H."/>
            <person name="Zhang C."/>
            <person name="Fan H."/>
            <person name="Li D."/>
            <person name="Dong L."/>
            <person name="Tao Y."/>
            <person name="Gao C."/>
            <person name="Wu H."/>
            <person name="Li Y."/>
            <person name="Cui Y."/>
            <person name="Guo X."/>
            <person name="Zheng S."/>
            <person name="Wang B."/>
            <person name="Yu K."/>
            <person name="Liang Q."/>
            <person name="Yang W."/>
            <person name="Lou X."/>
            <person name="Chen J."/>
            <person name="Feng M."/>
            <person name="Jian J."/>
            <person name="Zhang X."/>
            <person name="Luo G."/>
            <person name="Jiang Y."/>
            <person name="Liu J."/>
            <person name="Wang Z."/>
            <person name="Sha Y."/>
            <person name="Zhang B."/>
            <person name="Wu H."/>
            <person name="Tang D."/>
            <person name="Shen Q."/>
            <person name="Xue P."/>
            <person name="Zou S."/>
            <person name="Wang X."/>
            <person name="Liu X."/>
            <person name="Wang F."/>
            <person name="Yang Y."/>
            <person name="An X."/>
            <person name="Dong Z."/>
            <person name="Zhang K."/>
            <person name="Zhang X."/>
            <person name="Luo M.C."/>
            <person name="Dvorak J."/>
            <person name="Tong Y."/>
            <person name="Wang J."/>
            <person name="Yang H."/>
            <person name="Li Z."/>
            <person name="Wang D."/>
            <person name="Zhang A."/>
            <person name="Wang J."/>
        </authorList>
    </citation>
    <scope>NUCLEOTIDE SEQUENCE</scope>
    <source>
        <strain evidence="3">cv. G1812</strain>
    </source>
</reference>
<keyword evidence="3" id="KW-1185">Reference proteome</keyword>
<organism evidence="2 3">
    <name type="scientific">Triticum urartu</name>
    <name type="common">Red wild einkorn</name>
    <name type="synonym">Crithodium urartu</name>
    <dbReference type="NCBI Taxonomy" id="4572"/>
    <lineage>
        <taxon>Eukaryota</taxon>
        <taxon>Viridiplantae</taxon>
        <taxon>Streptophyta</taxon>
        <taxon>Embryophyta</taxon>
        <taxon>Tracheophyta</taxon>
        <taxon>Spermatophyta</taxon>
        <taxon>Magnoliopsida</taxon>
        <taxon>Liliopsida</taxon>
        <taxon>Poales</taxon>
        <taxon>Poaceae</taxon>
        <taxon>BOP clade</taxon>
        <taxon>Pooideae</taxon>
        <taxon>Triticodae</taxon>
        <taxon>Triticeae</taxon>
        <taxon>Triticinae</taxon>
        <taxon>Triticum</taxon>
    </lineage>
</organism>
<accession>A0A8R7QPM6</accession>
<dbReference type="EnsemblPlants" id="TuG1812G0600002693.01.T01">
    <property type="protein sequence ID" value="TuG1812G0600002693.01.T01"/>
    <property type="gene ID" value="TuG1812G0600002693.01"/>
</dbReference>
<dbReference type="InterPro" id="IPR029017">
    <property type="entry name" value="Enolase-like_N"/>
</dbReference>
<dbReference type="AlphaFoldDB" id="A0A8R7QPM6"/>
<evidence type="ECO:0000256" key="1">
    <source>
        <dbReference type="SAM" id="MobiDB-lite"/>
    </source>
</evidence>